<accession>A0ACB9CXW5</accession>
<sequence length="482" mass="55165">MLRQFKELGLEPVIGGDWILLPWPIIMALIGILCYFVSDLSTPKRRGLLLRMSAVRFFRSVVILLARQLKETLFLPAMSVHFQFAGPAMNTNGRMAINLLLNVKLDTSEDTSDLKVLIYIFPDFSYLHRYPSHIPAIPGDKEDDVGTDEETTTFPFSSQTQSEKQKTAERMLRWHMTYGRGEDTNTPNYDKEKPSQSSCKQDSISSLLSAYRDGSSSLLKKQVLEKAGSFIRISSAADSLIWRVEVKVMLESEMGEFTGILHSKKPDNLMDEIPTFVVDPLPSGLDRGYIVLNRPWEFVQWLERATIAEEFVLMAKLDDIFVNALPNLAHGEYPAGFPFFYIKPDQNEKMIRKYYPKEYGPVTNVDPIGNSPVIIRKDLLEKIALTWMNVSLRMQDDPVTDRTFGWLCVTYAYAMASALHGVHHILRKDFMIQAMKVVKLVKLKEEFDYESLCYKLENQKQTIKIKSRQYIKIGELSQGVSK</sequence>
<proteinExistence type="predicted"/>
<reference evidence="2" key="1">
    <citation type="journal article" date="2022" name="Mol. Ecol. Resour.">
        <title>The genomes of chicory, endive, great burdock and yacon provide insights into Asteraceae palaeo-polyploidization history and plant inulin production.</title>
        <authorList>
            <person name="Fan W."/>
            <person name="Wang S."/>
            <person name="Wang H."/>
            <person name="Wang A."/>
            <person name="Jiang F."/>
            <person name="Liu H."/>
            <person name="Zhao H."/>
            <person name="Xu D."/>
            <person name="Zhang Y."/>
        </authorList>
    </citation>
    <scope>NUCLEOTIDE SEQUENCE [LARGE SCALE GENOMIC DNA]</scope>
    <source>
        <strain evidence="2">cv. Punajuju</strain>
    </source>
</reference>
<evidence type="ECO:0000313" key="1">
    <source>
        <dbReference type="EMBL" id="KAI3739008.1"/>
    </source>
</evidence>
<dbReference type="EMBL" id="CM042013">
    <property type="protein sequence ID" value="KAI3739008.1"/>
    <property type="molecule type" value="Genomic_DNA"/>
</dbReference>
<reference evidence="1 2" key="2">
    <citation type="journal article" date="2022" name="Mol. Ecol. Resour.">
        <title>The genomes of chicory, endive, great burdock and yacon provide insights into Asteraceae paleo-polyploidization history and plant inulin production.</title>
        <authorList>
            <person name="Fan W."/>
            <person name="Wang S."/>
            <person name="Wang H."/>
            <person name="Wang A."/>
            <person name="Jiang F."/>
            <person name="Liu H."/>
            <person name="Zhao H."/>
            <person name="Xu D."/>
            <person name="Zhang Y."/>
        </authorList>
    </citation>
    <scope>NUCLEOTIDE SEQUENCE [LARGE SCALE GENOMIC DNA]</scope>
    <source>
        <strain evidence="2">cv. Punajuju</strain>
        <tissue evidence="1">Leaves</tissue>
    </source>
</reference>
<evidence type="ECO:0000313" key="2">
    <source>
        <dbReference type="Proteomes" id="UP001055811"/>
    </source>
</evidence>
<protein>
    <submittedName>
        <fullName evidence="1">Uncharacterized protein</fullName>
    </submittedName>
</protein>
<keyword evidence="2" id="KW-1185">Reference proteome</keyword>
<name>A0ACB9CXW5_CICIN</name>
<comment type="caution">
    <text evidence="1">The sequence shown here is derived from an EMBL/GenBank/DDBJ whole genome shotgun (WGS) entry which is preliminary data.</text>
</comment>
<organism evidence="1 2">
    <name type="scientific">Cichorium intybus</name>
    <name type="common">Chicory</name>
    <dbReference type="NCBI Taxonomy" id="13427"/>
    <lineage>
        <taxon>Eukaryota</taxon>
        <taxon>Viridiplantae</taxon>
        <taxon>Streptophyta</taxon>
        <taxon>Embryophyta</taxon>
        <taxon>Tracheophyta</taxon>
        <taxon>Spermatophyta</taxon>
        <taxon>Magnoliopsida</taxon>
        <taxon>eudicotyledons</taxon>
        <taxon>Gunneridae</taxon>
        <taxon>Pentapetalae</taxon>
        <taxon>asterids</taxon>
        <taxon>campanulids</taxon>
        <taxon>Asterales</taxon>
        <taxon>Asteraceae</taxon>
        <taxon>Cichorioideae</taxon>
        <taxon>Cichorieae</taxon>
        <taxon>Cichoriinae</taxon>
        <taxon>Cichorium</taxon>
    </lineage>
</organism>
<gene>
    <name evidence="1" type="ORF">L2E82_29345</name>
</gene>
<dbReference type="Proteomes" id="UP001055811">
    <property type="component" value="Linkage Group LG05"/>
</dbReference>